<dbReference type="PANTHER" id="PTHR43318:SF1">
    <property type="entry name" value="POLYSACCHARIDE BIOSYNTHESIS PROTEIN EPSC-RELATED"/>
    <property type="match status" value="1"/>
</dbReference>
<accession>E7C4X7</accession>
<dbReference type="Pfam" id="PF02719">
    <property type="entry name" value="Polysacc_synt_2"/>
    <property type="match status" value="1"/>
</dbReference>
<feature type="transmembrane region" description="Helical" evidence="2">
    <location>
        <begin position="65"/>
        <end position="86"/>
    </location>
</feature>
<sequence length="607" mass="67862">MAIYAFGLSASFWLAWKLRFDFQVPNNYQSMVLFTALWIIPIKLFFLAVLQQYSGLLSYFSIRDLIRLFAAMAFSSVIIILLSWVIDDTANFMPPRGVILIDFVLSFMGLASIRLGIRLNREKADDGANINQHRLEQVGIVGAGHSGANLVKELYIRKGLGMEPKYFFDDNPDKRKSHLHGIPIIGKPEILLDPDFSCGLDKLIIALPSISGRRIKEVVNIANKAGLTCEIVPSMEELTTGRVKVSKLRRVQIQDLLRRNPVQLQAENIKNLINGNVVIVTGAGGSIGSEVCRQIVNYNPKRLLLVDQCEVQLFSIQQELIERGCGNTVLSLVVDVLDLDRMESIFKRYKPNLVYHAAAHKHVSLMEYQPAEAFRNNTQGTIVMAEIAARHAVDLFLFISSDKAINPTSVMGASKRLAEIFLQSLHAANNTSTKFMAVRFGNVLGSSGSVVPIFEKQIDEGGPVTVTHPEVTRYFMTIPEAVGLILQAASQAKGGEIFVLDMGHPIKIIDLAQQLIELHGHKLGTDIEIEYTGLKPGEKLFEEISHKGENLKKTDHPKILRFVSEPVEIADIRKQIQEIGENLHHLEPDQIKLKFKKVIPEYQPFLT</sequence>
<organism evidence="4">
    <name type="scientific">uncultured verrucomicrobium HF0500_08N17</name>
    <dbReference type="NCBI Taxonomy" id="723597"/>
    <lineage>
        <taxon>Bacteria</taxon>
        <taxon>Pseudomonadati</taxon>
        <taxon>Verrucomicrobiota</taxon>
        <taxon>environmental samples</taxon>
    </lineage>
</organism>
<dbReference type="AlphaFoldDB" id="E7C4X7"/>
<feature type="transmembrane region" description="Helical" evidence="2">
    <location>
        <begin position="98"/>
        <end position="117"/>
    </location>
</feature>
<protein>
    <submittedName>
        <fullName evidence="4">Predicted nucleoside-diphosphate sugar epimerases</fullName>
    </submittedName>
</protein>
<keyword evidence="2" id="KW-0472">Membrane</keyword>
<proteinExistence type="inferred from homology"/>
<evidence type="ECO:0000313" key="4">
    <source>
        <dbReference type="EMBL" id="ADI22501.1"/>
    </source>
</evidence>
<dbReference type="Gene3D" id="3.40.50.720">
    <property type="entry name" value="NAD(P)-binding Rossmann-like Domain"/>
    <property type="match status" value="2"/>
</dbReference>
<reference evidence="4" key="1">
    <citation type="submission" date="2010-01" db="EMBL/GenBank/DDBJ databases">
        <title>Genome fragments of uncultured bacteria from the North Pacific subtropical Gyre.</title>
        <authorList>
            <person name="Pham V.D."/>
            <person name="Delong E.F."/>
        </authorList>
    </citation>
    <scope>NUCLEOTIDE SEQUENCE</scope>
</reference>
<dbReference type="PANTHER" id="PTHR43318">
    <property type="entry name" value="UDP-N-ACETYLGLUCOSAMINE 4,6-DEHYDRATASE"/>
    <property type="match status" value="1"/>
</dbReference>
<evidence type="ECO:0000256" key="2">
    <source>
        <dbReference type="SAM" id="Phobius"/>
    </source>
</evidence>
<name>E7C4X7_9BACT</name>
<dbReference type="InterPro" id="IPR003869">
    <property type="entry name" value="Polysac_CapD-like"/>
</dbReference>
<dbReference type="Pfam" id="PF13727">
    <property type="entry name" value="CoA_binding_3"/>
    <property type="match status" value="1"/>
</dbReference>
<dbReference type="CDD" id="cd05237">
    <property type="entry name" value="UDP_invert_4-6DH_SDR_e"/>
    <property type="match status" value="1"/>
</dbReference>
<keyword evidence="2" id="KW-0812">Transmembrane</keyword>
<feature type="domain" description="Polysaccharide biosynthesis protein CapD-like" evidence="3">
    <location>
        <begin position="278"/>
        <end position="561"/>
    </location>
</feature>
<evidence type="ECO:0000256" key="1">
    <source>
        <dbReference type="ARBA" id="ARBA00007430"/>
    </source>
</evidence>
<comment type="similarity">
    <text evidence="1">Belongs to the polysaccharide synthase family.</text>
</comment>
<dbReference type="SUPFAM" id="SSF51735">
    <property type="entry name" value="NAD(P)-binding Rossmann-fold domains"/>
    <property type="match status" value="2"/>
</dbReference>
<evidence type="ECO:0000259" key="3">
    <source>
        <dbReference type="Pfam" id="PF02719"/>
    </source>
</evidence>
<dbReference type="InterPro" id="IPR036291">
    <property type="entry name" value="NAD(P)-bd_dom_sf"/>
</dbReference>
<feature type="transmembrane region" description="Helical" evidence="2">
    <location>
        <begin position="31"/>
        <end position="53"/>
    </location>
</feature>
<dbReference type="EMBL" id="GU567988">
    <property type="protein sequence ID" value="ADI22501.1"/>
    <property type="molecule type" value="Genomic_DNA"/>
</dbReference>
<keyword evidence="2" id="KW-1133">Transmembrane helix</keyword>
<dbReference type="InterPro" id="IPR051203">
    <property type="entry name" value="Polysaccharide_Synthase-Rel"/>
</dbReference>